<gene>
    <name evidence="2" type="primary">LOC107919239</name>
</gene>
<dbReference type="PANTHER" id="PTHR35317:SF34">
    <property type="match status" value="1"/>
</dbReference>
<proteinExistence type="predicted"/>
<dbReference type="GeneID" id="107919239"/>
<reference evidence="2" key="2">
    <citation type="submission" date="2025-08" db="UniProtKB">
        <authorList>
            <consortium name="RefSeq"/>
        </authorList>
    </citation>
    <scope>IDENTIFICATION</scope>
</reference>
<dbReference type="KEGG" id="ghi:107919239"/>
<dbReference type="Pfam" id="PF14223">
    <property type="entry name" value="Retrotran_gag_2"/>
    <property type="match status" value="1"/>
</dbReference>
<sequence length="197" mass="23013">MAKSSSNNSAFVQPAVPKFDGYYEHWAKLMENFLRVKEFWSLVEDRIDEIPVEIEPSEEEVKLFEEQQMKDKKKFKGSTRVKRAQLQALKIEFKILRMKEGETVNAYFGRTLSIAKKMKAYRENIKEADITLKILQSLVPKFNYVLCSIEESNNMKTLSVDELQSSLLIYEQRMIGPIEEEYVLKVTNEDRGGRDRG</sequence>
<dbReference type="AlphaFoldDB" id="A0A1U8KTA6"/>
<keyword evidence="1" id="KW-1185">Reference proteome</keyword>
<evidence type="ECO:0000313" key="1">
    <source>
        <dbReference type="Proteomes" id="UP000818029"/>
    </source>
</evidence>
<dbReference type="RefSeq" id="XP_016704228.1">
    <property type="nucleotide sequence ID" value="XM_016848739.1"/>
</dbReference>
<dbReference type="PANTHER" id="PTHR35317">
    <property type="entry name" value="OS04G0629600 PROTEIN"/>
    <property type="match status" value="1"/>
</dbReference>
<dbReference type="PaxDb" id="3635-A0A1U8KTA6"/>
<name>A0A1U8KTA6_GOSHI</name>
<organism evidence="1 2">
    <name type="scientific">Gossypium hirsutum</name>
    <name type="common">Upland cotton</name>
    <name type="synonym">Gossypium mexicanum</name>
    <dbReference type="NCBI Taxonomy" id="3635"/>
    <lineage>
        <taxon>Eukaryota</taxon>
        <taxon>Viridiplantae</taxon>
        <taxon>Streptophyta</taxon>
        <taxon>Embryophyta</taxon>
        <taxon>Tracheophyta</taxon>
        <taxon>Spermatophyta</taxon>
        <taxon>Magnoliopsida</taxon>
        <taxon>eudicotyledons</taxon>
        <taxon>Gunneridae</taxon>
        <taxon>Pentapetalae</taxon>
        <taxon>rosids</taxon>
        <taxon>malvids</taxon>
        <taxon>Malvales</taxon>
        <taxon>Malvaceae</taxon>
        <taxon>Malvoideae</taxon>
        <taxon>Gossypium</taxon>
    </lineage>
</organism>
<dbReference type="Proteomes" id="UP000818029">
    <property type="component" value="Chromosome D13"/>
</dbReference>
<evidence type="ECO:0008006" key="3">
    <source>
        <dbReference type="Google" id="ProtNLM"/>
    </source>
</evidence>
<reference evidence="1" key="1">
    <citation type="journal article" date="2020" name="Nat. Genet.">
        <title>Genomic diversifications of five Gossypium allopolyploid species and their impact on cotton improvement.</title>
        <authorList>
            <person name="Chen Z.J."/>
            <person name="Sreedasyam A."/>
            <person name="Ando A."/>
            <person name="Song Q."/>
            <person name="De Santiago L.M."/>
            <person name="Hulse-Kemp A.M."/>
            <person name="Ding M."/>
            <person name="Ye W."/>
            <person name="Kirkbride R.C."/>
            <person name="Jenkins J."/>
            <person name="Plott C."/>
            <person name="Lovell J."/>
            <person name="Lin Y.M."/>
            <person name="Vaughn R."/>
            <person name="Liu B."/>
            <person name="Simpson S."/>
            <person name="Scheffler B.E."/>
            <person name="Wen L."/>
            <person name="Saski C.A."/>
            <person name="Grover C.E."/>
            <person name="Hu G."/>
            <person name="Conover J.L."/>
            <person name="Carlson J.W."/>
            <person name="Shu S."/>
            <person name="Boston L.B."/>
            <person name="Williams M."/>
            <person name="Peterson D.G."/>
            <person name="McGee K."/>
            <person name="Jones D.C."/>
            <person name="Wendel J.F."/>
            <person name="Stelly D.M."/>
            <person name="Grimwood J."/>
            <person name="Schmutz J."/>
        </authorList>
    </citation>
    <scope>NUCLEOTIDE SEQUENCE [LARGE SCALE GENOMIC DNA]</scope>
    <source>
        <strain evidence="1">cv. TM-1</strain>
    </source>
</reference>
<protein>
    <recommendedName>
        <fullName evidence="3">Retrovirus-related Pol polyprotein from transposon TNT 1-94</fullName>
    </recommendedName>
</protein>
<evidence type="ECO:0000313" key="2">
    <source>
        <dbReference type="RefSeq" id="XP_016704228.1"/>
    </source>
</evidence>
<accession>A0A1U8KTA6</accession>